<dbReference type="VEuPathDB" id="FungiDB:RhiirFUN_025741"/>
<dbReference type="SUPFAM" id="SSF52540">
    <property type="entry name" value="P-loop containing nucleoside triphosphate hydrolases"/>
    <property type="match status" value="1"/>
</dbReference>
<dbReference type="EMBL" id="LLXL01003063">
    <property type="protein sequence ID" value="PKK59409.1"/>
    <property type="molecule type" value="Genomic_DNA"/>
</dbReference>
<accession>A0A2N1MCU8</accession>
<evidence type="ECO:0000313" key="2">
    <source>
        <dbReference type="Proteomes" id="UP000233469"/>
    </source>
</evidence>
<name>A0A2N1MCU8_9GLOM</name>
<dbReference type="VEuPathDB" id="FungiDB:RhiirA1_460736"/>
<organism evidence="1 2">
    <name type="scientific">Rhizophagus irregularis</name>
    <dbReference type="NCBI Taxonomy" id="588596"/>
    <lineage>
        <taxon>Eukaryota</taxon>
        <taxon>Fungi</taxon>
        <taxon>Fungi incertae sedis</taxon>
        <taxon>Mucoromycota</taxon>
        <taxon>Glomeromycotina</taxon>
        <taxon>Glomeromycetes</taxon>
        <taxon>Glomerales</taxon>
        <taxon>Glomeraceae</taxon>
        <taxon>Rhizophagus</taxon>
    </lineage>
</organism>
<dbReference type="VEuPathDB" id="FungiDB:FUN_022284"/>
<comment type="caution">
    <text evidence="1">The sequence shown here is derived from an EMBL/GenBank/DDBJ whole genome shotgun (WGS) entry which is preliminary data.</text>
</comment>
<proteinExistence type="predicted"/>
<dbReference type="InterPro" id="IPR052980">
    <property type="entry name" value="Crinkler_effector"/>
</dbReference>
<dbReference type="PANTHER" id="PTHR33129:SF1">
    <property type="entry name" value="ATP-BINDING PROTEIN"/>
    <property type="match status" value="1"/>
</dbReference>
<feature type="non-terminal residue" evidence="1">
    <location>
        <position position="204"/>
    </location>
</feature>
<protein>
    <recommendedName>
        <fullName evidence="3">Crinkler family protein</fullName>
    </recommendedName>
</protein>
<gene>
    <name evidence="1" type="ORF">RhiirC2_762721</name>
</gene>
<dbReference type="AlphaFoldDB" id="A0A2N1MCU8"/>
<sequence length="204" mass="23947">MYPPYLFILLYRASSKRVKTDHDEIDDESLNKFWQAIKKASCDKFLELSEDTRFLGKRNGPSTLLIRKCYRDLTPVVFDTKIDKLRITGNPGIGKTYFGYYLLYLLALRDATIVYDNFNETRPIIFEGGKALVSDINGIERYLRRLDVWYIVDGKEPKEVNAKTILICSPRRDHYWNFAKYDGVVTVRFMPTWSLQEITKCRSE</sequence>
<reference evidence="1 2" key="1">
    <citation type="submission" date="2016-04" db="EMBL/GenBank/DDBJ databases">
        <title>Genome analyses suggest a sexual origin of heterokaryosis in a supposedly ancient asexual fungus.</title>
        <authorList>
            <person name="Ropars J."/>
            <person name="Sedzielewska K."/>
            <person name="Noel J."/>
            <person name="Charron P."/>
            <person name="Farinelli L."/>
            <person name="Marton T."/>
            <person name="Kruger M."/>
            <person name="Pelin A."/>
            <person name="Brachmann A."/>
            <person name="Corradi N."/>
        </authorList>
    </citation>
    <scope>NUCLEOTIDE SEQUENCE [LARGE SCALE GENOMIC DNA]</scope>
    <source>
        <strain evidence="1 2">C2</strain>
    </source>
</reference>
<reference evidence="1 2" key="2">
    <citation type="submission" date="2017-10" db="EMBL/GenBank/DDBJ databases">
        <title>Extensive intraspecific genome diversity in a model arbuscular mycorrhizal fungus.</title>
        <authorList>
            <person name="Chen E.C.H."/>
            <person name="Morin E."/>
            <person name="Baudet D."/>
            <person name="Noel J."/>
            <person name="Ndikumana S."/>
            <person name="Charron P."/>
            <person name="St-Onge C."/>
            <person name="Giorgi J."/>
            <person name="Grigoriev I.V."/>
            <person name="Roux C."/>
            <person name="Martin F.M."/>
            <person name="Corradi N."/>
        </authorList>
    </citation>
    <scope>NUCLEOTIDE SEQUENCE [LARGE SCALE GENOMIC DNA]</scope>
    <source>
        <strain evidence="1 2">C2</strain>
    </source>
</reference>
<dbReference type="PANTHER" id="PTHR33129">
    <property type="entry name" value="PROTEIN KINASE DOMAIN-CONTAINING PROTEIN-RELATED"/>
    <property type="match status" value="1"/>
</dbReference>
<dbReference type="Proteomes" id="UP000233469">
    <property type="component" value="Unassembled WGS sequence"/>
</dbReference>
<dbReference type="InterPro" id="IPR027417">
    <property type="entry name" value="P-loop_NTPase"/>
</dbReference>
<evidence type="ECO:0008006" key="3">
    <source>
        <dbReference type="Google" id="ProtNLM"/>
    </source>
</evidence>
<evidence type="ECO:0000313" key="1">
    <source>
        <dbReference type="EMBL" id="PKK59409.1"/>
    </source>
</evidence>